<accession>A0A502CE96</accession>
<proteinExistence type="predicted"/>
<name>A0A502CE96_9GAMM</name>
<dbReference type="Proteomes" id="UP000319486">
    <property type="component" value="Unassembled WGS sequence"/>
</dbReference>
<gene>
    <name evidence="3" type="ORF">EAH88_00150</name>
</gene>
<evidence type="ECO:0000256" key="1">
    <source>
        <dbReference type="ARBA" id="ARBA00004496"/>
    </source>
</evidence>
<dbReference type="GO" id="GO:0005737">
    <property type="term" value="C:cytoplasm"/>
    <property type="evidence" value="ECO:0007669"/>
    <property type="project" value="UniProtKB-SubCell"/>
</dbReference>
<evidence type="ECO:0000313" key="4">
    <source>
        <dbReference type="Proteomes" id="UP000319486"/>
    </source>
</evidence>
<dbReference type="PANTHER" id="PTHR31250:SF27">
    <property type="entry name" value="IQ DOMAIN-CONTAINING PROTEIN IQM5"/>
    <property type="match status" value="1"/>
</dbReference>
<protein>
    <submittedName>
        <fullName evidence="3">Uncharacterized protein</fullName>
    </submittedName>
</protein>
<comment type="caution">
    <text evidence="3">The sequence shown here is derived from an EMBL/GenBank/DDBJ whole genome shotgun (WGS) entry which is preliminary data.</text>
</comment>
<keyword evidence="4" id="KW-1185">Reference proteome</keyword>
<dbReference type="InterPro" id="IPR044159">
    <property type="entry name" value="IQM"/>
</dbReference>
<dbReference type="OrthoDB" id="6395466at2"/>
<organism evidence="3 4">
    <name type="scientific">Rhodanobacter glycinis</name>
    <dbReference type="NCBI Taxonomy" id="582702"/>
    <lineage>
        <taxon>Bacteria</taxon>
        <taxon>Pseudomonadati</taxon>
        <taxon>Pseudomonadota</taxon>
        <taxon>Gammaproteobacteria</taxon>
        <taxon>Lysobacterales</taxon>
        <taxon>Rhodanobacteraceae</taxon>
        <taxon>Rhodanobacter</taxon>
    </lineage>
</organism>
<dbReference type="RefSeq" id="WP_140648222.1">
    <property type="nucleotide sequence ID" value="NZ_RCZB01000002.1"/>
</dbReference>
<reference evidence="3 4" key="1">
    <citation type="journal article" date="2019" name="Environ. Microbiol.">
        <title>Species interactions and distinct microbial communities in high Arctic permafrost affected cryosols are associated with the CH4 and CO2 gas fluxes.</title>
        <authorList>
            <person name="Altshuler I."/>
            <person name="Hamel J."/>
            <person name="Turney S."/>
            <person name="Magnuson E."/>
            <person name="Levesque R."/>
            <person name="Greer C."/>
            <person name="Whyte L.G."/>
        </authorList>
    </citation>
    <scope>NUCLEOTIDE SEQUENCE [LARGE SCALE GENOMIC DNA]</scope>
    <source>
        <strain evidence="3 4">S13Y</strain>
    </source>
</reference>
<evidence type="ECO:0000313" key="3">
    <source>
        <dbReference type="EMBL" id="TPG11012.1"/>
    </source>
</evidence>
<comment type="subcellular location">
    <subcellularLocation>
        <location evidence="1">Cytoplasm</location>
    </subcellularLocation>
</comment>
<evidence type="ECO:0000256" key="2">
    <source>
        <dbReference type="ARBA" id="ARBA00022490"/>
    </source>
</evidence>
<dbReference type="EMBL" id="RCZO01000001">
    <property type="protein sequence ID" value="TPG11012.1"/>
    <property type="molecule type" value="Genomic_DNA"/>
</dbReference>
<dbReference type="PANTHER" id="PTHR31250">
    <property type="entry name" value="IQ DOMAIN-CONTAINING PROTEIN IQM3"/>
    <property type="match status" value="1"/>
</dbReference>
<sequence>MIVGLRSSAQFRTISQSKTGWGSRKAVLTAIEGAIDDAHLETDPFAQCRAIVKVRACCQAWFDANPNKTSFRPAKYVGSGSGSHRFDGVTTLAAELDGLLTTTYARAFRAFQRMTGMRDERIRGRKAKVLSNQEYHAEFLDPRHRSKATVLHQNYALWDNPTGLSFQEWLADNTIQSSSDAQEFIDKMWPDATTGRAKEVAYLDDNARIPYRLVCRGGLYYRDIDGGAPFHSGNHRTGDGDLNKSWAIFVLSPSGYFYAHSKEIGRFHHSTFLSGQPTLAAGCLCVDNGRITGQNNASGHYKPGAEQSLQFVQELYKDMKGAVGKDQARRYLDKDFKLSLSYETAGFHGPYYNALQFMESDGTTRTPEAAPVTPV</sequence>
<dbReference type="AlphaFoldDB" id="A0A502CE96"/>
<keyword evidence="2" id="KW-0963">Cytoplasm</keyword>